<feature type="compositionally biased region" description="Polar residues" evidence="1">
    <location>
        <begin position="170"/>
        <end position="201"/>
    </location>
</feature>
<dbReference type="InterPro" id="IPR013498">
    <property type="entry name" value="Topo_IA_Znf"/>
</dbReference>
<dbReference type="GO" id="GO:0006265">
    <property type="term" value="P:DNA topological change"/>
    <property type="evidence" value="ECO:0007669"/>
    <property type="project" value="InterPro"/>
</dbReference>
<dbReference type="InParanoid" id="A0A0M8K5N7"/>
<evidence type="ECO:0000313" key="5">
    <source>
        <dbReference type="Proteomes" id="UP000037784"/>
    </source>
</evidence>
<evidence type="ECO:0008006" key="6">
    <source>
        <dbReference type="Google" id="ProtNLM"/>
    </source>
</evidence>
<feature type="region of interest" description="Disordered" evidence="1">
    <location>
        <begin position="164"/>
        <end position="204"/>
    </location>
</feature>
<dbReference type="OrthoDB" id="9797274at2"/>
<reference evidence="4 5" key="1">
    <citation type="journal article" date="2015" name="Genome Announc.">
        <title>Draft Genome Sequence of a Heterotrophic Facultative Anaerobic Thermophilic Bacterium, Ardenticatena maritima Strain 110ST.</title>
        <authorList>
            <person name="Kawaichi S."/>
            <person name="Yoshida T."/>
            <person name="Sako Y."/>
            <person name="Nakamura R."/>
        </authorList>
    </citation>
    <scope>NUCLEOTIDE SEQUENCE [LARGE SCALE GENOMIC DNA]</scope>
    <source>
        <strain evidence="4 5">110S</strain>
    </source>
</reference>
<dbReference type="RefSeq" id="WP_054492158.1">
    <property type="nucleotide sequence ID" value="NZ_BBZA01000038.1"/>
</dbReference>
<feature type="domain" description="DNA topoisomerase type IA zn finger" evidence="2">
    <location>
        <begin position="208"/>
        <end position="247"/>
    </location>
</feature>
<keyword evidence="5" id="KW-1185">Reference proteome</keyword>
<dbReference type="Gene3D" id="3.30.65.10">
    <property type="entry name" value="Bacterial Topoisomerase I, domain 1"/>
    <property type="match status" value="1"/>
</dbReference>
<dbReference type="Pfam" id="PF01396">
    <property type="entry name" value="Zn_ribbon_Top1"/>
    <property type="match status" value="1"/>
</dbReference>
<comment type="caution">
    <text evidence="4">The sequence shown here is derived from an EMBL/GenBank/DDBJ whole genome shotgun (WGS) entry which is preliminary data.</text>
</comment>
<dbReference type="AlphaFoldDB" id="A0A0M8K5N7"/>
<dbReference type="GO" id="GO:0003916">
    <property type="term" value="F:DNA topoisomerase activity"/>
    <property type="evidence" value="ECO:0007669"/>
    <property type="project" value="InterPro"/>
</dbReference>
<dbReference type="InterPro" id="IPR014538">
    <property type="entry name" value="UCP028063_topo_Znf"/>
</dbReference>
<evidence type="ECO:0000259" key="2">
    <source>
        <dbReference type="Pfam" id="PF01396"/>
    </source>
</evidence>
<feature type="domain" description="DUF2726" evidence="3">
    <location>
        <begin position="36"/>
        <end position="153"/>
    </location>
</feature>
<dbReference type="SUPFAM" id="SSF57783">
    <property type="entry name" value="Zinc beta-ribbon"/>
    <property type="match status" value="1"/>
</dbReference>
<evidence type="ECO:0000313" key="4">
    <source>
        <dbReference type="EMBL" id="GAP62235.1"/>
    </source>
</evidence>
<name>A0A0M8K5N7_9CHLR</name>
<proteinExistence type="predicted"/>
<accession>A0A0M8K5N7</accession>
<dbReference type="STRING" id="872965.SE16_14425"/>
<sequence length="251" mass="27999">MSDASEKQGCLGMLFPFLRPKAAPEEHLPYRLRDDFLSPAEFSFYKVLAATLGPRFIIQSKVRLADIFFVSGRNNEYMTYFNKISQRHVDFLVCDADTMKPLLGIELDDASHRREKRQKRDAFVEKVFQAAQLPLLRFPVRREYNTREIAAQVAPFLKDLAPHAPEPAATASTSRSQPVPTAKVSTSRSQPMPTAKASTPSPEGAPLCPKCGIPMVLRTATQGLLKGKQFYGCANYPRCREIKPVPNQAAG</sequence>
<protein>
    <recommendedName>
        <fullName evidence="6">Topoisomerase</fullName>
    </recommendedName>
</protein>
<dbReference type="GO" id="GO:0005694">
    <property type="term" value="C:chromosome"/>
    <property type="evidence" value="ECO:0007669"/>
    <property type="project" value="InterPro"/>
</dbReference>
<dbReference type="GO" id="GO:0003677">
    <property type="term" value="F:DNA binding"/>
    <property type="evidence" value="ECO:0007669"/>
    <property type="project" value="InterPro"/>
</dbReference>
<dbReference type="Proteomes" id="UP000037784">
    <property type="component" value="Unassembled WGS sequence"/>
</dbReference>
<dbReference type="InterPro" id="IPR024402">
    <property type="entry name" value="DUF2726"/>
</dbReference>
<dbReference type="EMBL" id="BBZA01000038">
    <property type="protein sequence ID" value="GAP62235.1"/>
    <property type="molecule type" value="Genomic_DNA"/>
</dbReference>
<evidence type="ECO:0000259" key="3">
    <source>
        <dbReference type="Pfam" id="PF10881"/>
    </source>
</evidence>
<reference evidence="5" key="2">
    <citation type="submission" date="2015-08" db="EMBL/GenBank/DDBJ databases">
        <title>Draft Genome Sequence of a Heterotrophic Facultative Anaerobic Bacterium Ardenticatena maritima Strain 110S.</title>
        <authorList>
            <person name="Kawaichi S."/>
            <person name="Yoshida T."/>
            <person name="Sako Y."/>
            <person name="Nakamura R."/>
        </authorList>
    </citation>
    <scope>NUCLEOTIDE SEQUENCE [LARGE SCALE GENOMIC DNA]</scope>
    <source>
        <strain evidence="5">110S</strain>
    </source>
</reference>
<evidence type="ECO:0000256" key="1">
    <source>
        <dbReference type="SAM" id="MobiDB-lite"/>
    </source>
</evidence>
<dbReference type="PIRSF" id="PIRSF028063">
    <property type="entry name" value="UCP028063"/>
    <property type="match status" value="1"/>
</dbReference>
<gene>
    <name evidence="4" type="ORF">ARMA_0658</name>
</gene>
<organism evidence="4 5">
    <name type="scientific">Ardenticatena maritima</name>
    <dbReference type="NCBI Taxonomy" id="872965"/>
    <lineage>
        <taxon>Bacteria</taxon>
        <taxon>Bacillati</taxon>
        <taxon>Chloroflexota</taxon>
        <taxon>Ardenticatenia</taxon>
        <taxon>Ardenticatenales</taxon>
        <taxon>Ardenticatenaceae</taxon>
        <taxon>Ardenticatena</taxon>
    </lineage>
</organism>
<dbReference type="Pfam" id="PF10881">
    <property type="entry name" value="DUF2726"/>
    <property type="match status" value="1"/>
</dbReference>